<dbReference type="SUPFAM" id="SSF55811">
    <property type="entry name" value="Nudix"/>
    <property type="match status" value="1"/>
</dbReference>
<comment type="caution">
    <text evidence="1">The sequence shown here is derived from an EMBL/GenBank/DDBJ whole genome shotgun (WGS) entry which is preliminary data.</text>
</comment>
<organism evidence="1 2">
    <name type="scientific">Demequina lutea</name>
    <dbReference type="NCBI Taxonomy" id="431489"/>
    <lineage>
        <taxon>Bacteria</taxon>
        <taxon>Bacillati</taxon>
        <taxon>Actinomycetota</taxon>
        <taxon>Actinomycetes</taxon>
        <taxon>Micrococcales</taxon>
        <taxon>Demequinaceae</taxon>
        <taxon>Demequina</taxon>
    </lineage>
</organism>
<dbReference type="Pfam" id="PF16262">
    <property type="entry name" value="DUF4916"/>
    <property type="match status" value="1"/>
</dbReference>
<name>A0A7Z0CKR4_9MICO</name>
<protein>
    <submittedName>
        <fullName evidence="1">ADP-ribose pyrophosphatase YjhB (NUDIX family)</fullName>
    </submittedName>
</protein>
<evidence type="ECO:0000313" key="1">
    <source>
        <dbReference type="EMBL" id="NYI42000.1"/>
    </source>
</evidence>
<dbReference type="Gene3D" id="3.90.79.10">
    <property type="entry name" value="Nucleoside Triphosphate Pyrophosphohydrolase"/>
    <property type="match status" value="1"/>
</dbReference>
<accession>A0A7Z0CKR4</accession>
<dbReference type="InterPro" id="IPR032582">
    <property type="entry name" value="DUF4916"/>
</dbReference>
<sequence length="181" mass="19676">MTDMAELPPEPSSWLSDRELRQVRSELPILYINVVPVRTHATGQIAEVGLLLRADEGVMSRALVAGRVLFHETIRDALIRNLEKDLGLAALPRIPLSPTPFAIAEYFPTQGFGTFHDARQHAVALSYVVAIDGECEPSQNALDIVWLSPEEAATDDVAAEMAGGQHVLLRHALAHCGVLPA</sequence>
<dbReference type="InterPro" id="IPR015797">
    <property type="entry name" value="NUDIX_hydrolase-like_dom_sf"/>
</dbReference>
<evidence type="ECO:0000313" key="2">
    <source>
        <dbReference type="Proteomes" id="UP000547973"/>
    </source>
</evidence>
<gene>
    <name evidence="1" type="ORF">BKA03_002119</name>
</gene>
<proteinExistence type="predicted"/>
<dbReference type="RefSeq" id="WP_062075997.1">
    <property type="nucleotide sequence ID" value="NZ_BBRC01000015.1"/>
</dbReference>
<dbReference type="OrthoDB" id="3266865at2"/>
<keyword evidence="2" id="KW-1185">Reference proteome</keyword>
<dbReference type="EMBL" id="JACBZO010000001">
    <property type="protein sequence ID" value="NYI42000.1"/>
    <property type="molecule type" value="Genomic_DNA"/>
</dbReference>
<dbReference type="Proteomes" id="UP000547973">
    <property type="component" value="Unassembled WGS sequence"/>
</dbReference>
<dbReference type="AlphaFoldDB" id="A0A7Z0CKR4"/>
<reference evidence="1 2" key="1">
    <citation type="submission" date="2020-07" db="EMBL/GenBank/DDBJ databases">
        <title>Sequencing the genomes of 1000 actinobacteria strains.</title>
        <authorList>
            <person name="Klenk H.-P."/>
        </authorList>
    </citation>
    <scope>NUCLEOTIDE SEQUENCE [LARGE SCALE GENOMIC DNA]</scope>
    <source>
        <strain evidence="1 2">DSM 19970</strain>
    </source>
</reference>